<organism evidence="9 10">
    <name type="scientific">Rhizopus microsporus</name>
    <dbReference type="NCBI Taxonomy" id="58291"/>
    <lineage>
        <taxon>Eukaryota</taxon>
        <taxon>Fungi</taxon>
        <taxon>Fungi incertae sedis</taxon>
        <taxon>Mucoromycota</taxon>
        <taxon>Mucoromycotina</taxon>
        <taxon>Mucoromycetes</taxon>
        <taxon>Mucorales</taxon>
        <taxon>Mucorineae</taxon>
        <taxon>Rhizopodaceae</taxon>
        <taxon>Rhizopus</taxon>
    </lineage>
</organism>
<evidence type="ECO:0000256" key="6">
    <source>
        <dbReference type="ARBA" id="ARBA00039017"/>
    </source>
</evidence>
<dbReference type="EC" id="3.5.1.19" evidence="6"/>
<evidence type="ECO:0000256" key="5">
    <source>
        <dbReference type="ARBA" id="ARBA00037900"/>
    </source>
</evidence>
<dbReference type="InterPro" id="IPR052347">
    <property type="entry name" value="Isochorismatase_Nicotinamidase"/>
</dbReference>
<evidence type="ECO:0000313" key="10">
    <source>
        <dbReference type="Proteomes" id="UP000242381"/>
    </source>
</evidence>
<dbReference type="AlphaFoldDB" id="A0A1X0RMZ2"/>
<dbReference type="PANTHER" id="PTHR11080:SF2">
    <property type="entry name" value="LD05707P"/>
    <property type="match status" value="1"/>
</dbReference>
<evidence type="ECO:0000256" key="7">
    <source>
        <dbReference type="ARBA" id="ARBA00043224"/>
    </source>
</evidence>
<dbReference type="GO" id="GO:0008936">
    <property type="term" value="F:nicotinamidase activity"/>
    <property type="evidence" value="ECO:0007669"/>
    <property type="project" value="UniProtKB-EC"/>
</dbReference>
<evidence type="ECO:0000256" key="3">
    <source>
        <dbReference type="ARBA" id="ARBA00022723"/>
    </source>
</evidence>
<comment type="pathway">
    <text evidence="5">Cofactor biosynthesis; nicotinate biosynthesis; nicotinate from nicotinamide: step 1/1.</text>
</comment>
<dbReference type="GO" id="GO:0046872">
    <property type="term" value="F:metal ion binding"/>
    <property type="evidence" value="ECO:0007669"/>
    <property type="project" value="UniProtKB-KW"/>
</dbReference>
<dbReference type="Gene3D" id="3.40.50.850">
    <property type="entry name" value="Isochorismatase-like"/>
    <property type="match status" value="1"/>
</dbReference>
<dbReference type="InterPro" id="IPR036380">
    <property type="entry name" value="Isochorismatase-like_sf"/>
</dbReference>
<dbReference type="OMA" id="HPPNHTS"/>
<dbReference type="VEuPathDB" id="FungiDB:BCV72DRAFT_338599"/>
<dbReference type="CDD" id="cd01011">
    <property type="entry name" value="nicotinamidase"/>
    <property type="match status" value="1"/>
</dbReference>
<keyword evidence="2" id="KW-0662">Pyridine nucleotide biosynthesis</keyword>
<keyword evidence="4 9" id="KW-0378">Hydrolase</keyword>
<evidence type="ECO:0000256" key="4">
    <source>
        <dbReference type="ARBA" id="ARBA00022801"/>
    </source>
</evidence>
<evidence type="ECO:0000259" key="8">
    <source>
        <dbReference type="Pfam" id="PF00857"/>
    </source>
</evidence>
<evidence type="ECO:0000256" key="2">
    <source>
        <dbReference type="ARBA" id="ARBA00022642"/>
    </source>
</evidence>
<dbReference type="GO" id="GO:0019363">
    <property type="term" value="P:pyridine nucleotide biosynthetic process"/>
    <property type="evidence" value="ECO:0007669"/>
    <property type="project" value="UniProtKB-KW"/>
</dbReference>
<dbReference type="NCBIfam" id="NF008623">
    <property type="entry name" value="PRK11609.1"/>
    <property type="match status" value="1"/>
</dbReference>
<name>A0A1X0RMZ2_RHIZD</name>
<comment type="similarity">
    <text evidence="1">Belongs to the isochorismatase family.</text>
</comment>
<proteinExistence type="inferred from homology"/>
<evidence type="ECO:0000256" key="1">
    <source>
        <dbReference type="ARBA" id="ARBA00006336"/>
    </source>
</evidence>
<dbReference type="Pfam" id="PF00857">
    <property type="entry name" value="Isochorismatase"/>
    <property type="match status" value="1"/>
</dbReference>
<accession>A0A1X0RMZ2</accession>
<keyword evidence="3" id="KW-0479">Metal-binding</keyword>
<dbReference type="FunFam" id="3.40.50.850:FF:000006">
    <property type="entry name" value="Bifunctional pyrazinamidase/nicotinamidase"/>
    <property type="match status" value="1"/>
</dbReference>
<gene>
    <name evidence="9" type="ORF">BCV71DRAFT_294241</name>
</gene>
<dbReference type="SUPFAM" id="SSF52499">
    <property type="entry name" value="Isochorismatase-like hydrolases"/>
    <property type="match status" value="1"/>
</dbReference>
<dbReference type="PANTHER" id="PTHR11080">
    <property type="entry name" value="PYRAZINAMIDASE/NICOTINAMIDASE"/>
    <property type="match status" value="1"/>
</dbReference>
<protein>
    <recommendedName>
        <fullName evidence="6">nicotinamidase</fullName>
        <ecNumber evidence="6">3.5.1.19</ecNumber>
    </recommendedName>
    <alternativeName>
        <fullName evidence="7">Nicotinamide deamidase</fullName>
    </alternativeName>
</protein>
<reference evidence="9 10" key="1">
    <citation type="journal article" date="2016" name="Proc. Natl. Acad. Sci. U.S.A.">
        <title>Lipid metabolic changes in an early divergent fungus govern the establishment of a mutualistic symbiosis with endobacteria.</title>
        <authorList>
            <person name="Lastovetsky O.A."/>
            <person name="Gaspar M.L."/>
            <person name="Mondo S.J."/>
            <person name="LaButti K.M."/>
            <person name="Sandor L."/>
            <person name="Grigoriev I.V."/>
            <person name="Henry S.A."/>
            <person name="Pawlowska T.E."/>
        </authorList>
    </citation>
    <scope>NUCLEOTIDE SEQUENCE [LARGE SCALE GENOMIC DNA]</scope>
    <source>
        <strain evidence="9 10">ATCC 11559</strain>
    </source>
</reference>
<feature type="domain" description="Isochorismatase-like" evidence="8">
    <location>
        <begin position="31"/>
        <end position="233"/>
    </location>
</feature>
<dbReference type="Proteomes" id="UP000242381">
    <property type="component" value="Unassembled WGS sequence"/>
</dbReference>
<evidence type="ECO:0000313" key="9">
    <source>
        <dbReference type="EMBL" id="ORE13415.1"/>
    </source>
</evidence>
<sequence>MTTSNATQNAGQLYVQHVEFLRELLFGEKVALILVDIQNDFLEGGSLQVPESLTILKPVNELIEYIKSKHGLIIATQDWHPKDHISFASNHSKKNVFDTVQIEVEGATLDQVLWPDHCVQNSSGAELSKALNAHHIDYVVKKGMNRQVDSYSAFADNNYCEVTELAKILYQHFIEQVIIVGLAADYCVKFTCLDAIKFGFKTILVKEGTKAVDSNNIESTFQYLQSKGVLVQSVSDIIHN</sequence>
<dbReference type="EMBL" id="KV921538">
    <property type="protein sequence ID" value="ORE13415.1"/>
    <property type="molecule type" value="Genomic_DNA"/>
</dbReference>
<dbReference type="InterPro" id="IPR000868">
    <property type="entry name" value="Isochorismatase-like_dom"/>
</dbReference>